<dbReference type="Proteomes" id="UP000001072">
    <property type="component" value="Unassembled WGS sequence"/>
</dbReference>
<dbReference type="GeneID" id="18926544"/>
<dbReference type="VEuPathDB" id="FungiDB:MELLADRAFT_123950"/>
<dbReference type="EMBL" id="GL883090">
    <property type="protein sequence ID" value="EGG13243.1"/>
    <property type="molecule type" value="Genomic_DNA"/>
</dbReference>
<keyword evidence="2" id="KW-1185">Reference proteome</keyword>
<dbReference type="AlphaFoldDB" id="F4R325"/>
<reference evidence="2" key="1">
    <citation type="journal article" date="2011" name="Proc. Natl. Acad. Sci. U.S.A.">
        <title>Obligate biotrophy features unraveled by the genomic analysis of rust fungi.</title>
        <authorList>
            <person name="Duplessis S."/>
            <person name="Cuomo C.A."/>
            <person name="Lin Y.-C."/>
            <person name="Aerts A."/>
            <person name="Tisserant E."/>
            <person name="Veneault-Fourrey C."/>
            <person name="Joly D.L."/>
            <person name="Hacquard S."/>
            <person name="Amselem J."/>
            <person name="Cantarel B.L."/>
            <person name="Chiu R."/>
            <person name="Coutinho P.M."/>
            <person name="Feau N."/>
            <person name="Field M."/>
            <person name="Frey P."/>
            <person name="Gelhaye E."/>
            <person name="Goldberg J."/>
            <person name="Grabherr M.G."/>
            <person name="Kodira C.D."/>
            <person name="Kohler A."/>
            <person name="Kuees U."/>
            <person name="Lindquist E.A."/>
            <person name="Lucas S.M."/>
            <person name="Mago R."/>
            <person name="Mauceli E."/>
            <person name="Morin E."/>
            <person name="Murat C."/>
            <person name="Pangilinan J.L."/>
            <person name="Park R."/>
            <person name="Pearson M."/>
            <person name="Quesneville H."/>
            <person name="Rouhier N."/>
            <person name="Sakthikumar S."/>
            <person name="Salamov A.A."/>
            <person name="Schmutz J."/>
            <person name="Selles B."/>
            <person name="Shapiro H."/>
            <person name="Tanguay P."/>
            <person name="Tuskan G.A."/>
            <person name="Henrissat B."/>
            <person name="Van de Peer Y."/>
            <person name="Rouze P."/>
            <person name="Ellis J.G."/>
            <person name="Dodds P.N."/>
            <person name="Schein J.E."/>
            <person name="Zhong S."/>
            <person name="Hamelin R.C."/>
            <person name="Grigoriev I.V."/>
            <person name="Szabo L.J."/>
            <person name="Martin F."/>
        </authorList>
    </citation>
    <scope>NUCLEOTIDE SEQUENCE [LARGE SCALE GENOMIC DNA]</scope>
    <source>
        <strain evidence="2">98AG31 / pathotype 3-4-7</strain>
    </source>
</reference>
<dbReference type="HOGENOM" id="CLU_1034694_0_0_1"/>
<evidence type="ECO:0000313" key="1">
    <source>
        <dbReference type="EMBL" id="EGG13243.1"/>
    </source>
</evidence>
<protein>
    <submittedName>
        <fullName evidence="1">Uncharacterized protein</fullName>
    </submittedName>
</protein>
<organism evidence="2">
    <name type="scientific">Melampsora larici-populina (strain 98AG31 / pathotype 3-4-7)</name>
    <name type="common">Poplar leaf rust fungus</name>
    <dbReference type="NCBI Taxonomy" id="747676"/>
    <lineage>
        <taxon>Eukaryota</taxon>
        <taxon>Fungi</taxon>
        <taxon>Dikarya</taxon>
        <taxon>Basidiomycota</taxon>
        <taxon>Pucciniomycotina</taxon>
        <taxon>Pucciniomycetes</taxon>
        <taxon>Pucciniales</taxon>
        <taxon>Melampsoraceae</taxon>
        <taxon>Melampsora</taxon>
    </lineage>
</organism>
<dbReference type="KEGG" id="mlr:MELLADRAFT_123950"/>
<name>F4R325_MELLP</name>
<evidence type="ECO:0000313" key="2">
    <source>
        <dbReference type="Proteomes" id="UP000001072"/>
    </source>
</evidence>
<proteinExistence type="predicted"/>
<dbReference type="RefSeq" id="XP_007404181.1">
    <property type="nucleotide sequence ID" value="XM_007404119.1"/>
</dbReference>
<accession>F4R325</accession>
<gene>
    <name evidence="1" type="ORF">MELLADRAFT_123950</name>
</gene>
<dbReference type="InParanoid" id="F4R325"/>
<sequence length="287" mass="31346">MSIVNSSILQHPIQLQFIGRAGREFVQTSLRNRGFVSHTASINTSGLKGNHITSTDVNLTAFNWSQNEINVGDMYSMSCKLIASNDANADHLHFDSATSLDVTSVYPVGENLIRGAVDRVSLTALGTIVGKEIVPGDADHPSGCTITLKSVDIDPITKSPVVWFTKHHICPMPSLESAARMWQEGAIVHISGVVVGYDSVSFMWISSVNCISVVGPGDANGVQRVRRSRRQIRQGAVIAANDGIWQQMIRAYASRNMARIGMRNGARHMGSGRDAARKRLYRRNSIM</sequence>